<dbReference type="Proteomes" id="UP000050761">
    <property type="component" value="Unassembled WGS sequence"/>
</dbReference>
<protein>
    <submittedName>
        <fullName evidence="3">HTH_48 domain-containing protein</fullName>
    </submittedName>
</protein>
<reference evidence="3" key="2">
    <citation type="submission" date="2019-09" db="UniProtKB">
        <authorList>
            <consortium name="WormBaseParasite"/>
        </authorList>
    </citation>
    <scope>IDENTIFICATION</scope>
</reference>
<sequence length="164" mass="18307">MLRWTAGVTRMDRIRNDAIRQKFGVVPMADRMREARLRWYDHVRRGKEDSGLEGARMDLKVAGVHTDLAAHDTRGRMLFSPQPSPAGYEAVSAHLPGMHISPRALSGTGDVIKIRGRHPPRKLLGKRQRCIGNATLERETSIGISCCGASPRLRIFTTTVAFLH</sequence>
<proteinExistence type="predicted"/>
<organism evidence="2 3">
    <name type="scientific">Heligmosomoides polygyrus</name>
    <name type="common">Parasitic roundworm</name>
    <dbReference type="NCBI Taxonomy" id="6339"/>
    <lineage>
        <taxon>Eukaryota</taxon>
        <taxon>Metazoa</taxon>
        <taxon>Ecdysozoa</taxon>
        <taxon>Nematoda</taxon>
        <taxon>Chromadorea</taxon>
        <taxon>Rhabditida</taxon>
        <taxon>Rhabditina</taxon>
        <taxon>Rhabditomorpha</taxon>
        <taxon>Strongyloidea</taxon>
        <taxon>Heligmosomidae</taxon>
        <taxon>Heligmosomoides</taxon>
    </lineage>
</organism>
<dbReference type="WBParaSite" id="HPBE_0001376601-mRNA-1">
    <property type="protein sequence ID" value="HPBE_0001376601-mRNA-1"/>
    <property type="gene ID" value="HPBE_0001376601"/>
</dbReference>
<evidence type="ECO:0000313" key="1">
    <source>
        <dbReference type="EMBL" id="VDO97336.1"/>
    </source>
</evidence>
<dbReference type="OrthoDB" id="5848222at2759"/>
<evidence type="ECO:0000313" key="3">
    <source>
        <dbReference type="WBParaSite" id="HPBE_0001376601-mRNA-1"/>
    </source>
</evidence>
<keyword evidence="2" id="KW-1185">Reference proteome</keyword>
<dbReference type="EMBL" id="UZAH01028061">
    <property type="protein sequence ID" value="VDO97336.1"/>
    <property type="molecule type" value="Genomic_DNA"/>
</dbReference>
<reference evidence="1 2" key="1">
    <citation type="submission" date="2018-11" db="EMBL/GenBank/DDBJ databases">
        <authorList>
            <consortium name="Pathogen Informatics"/>
        </authorList>
    </citation>
    <scope>NUCLEOTIDE SEQUENCE [LARGE SCALE GENOMIC DNA]</scope>
</reference>
<dbReference type="AlphaFoldDB" id="A0A183FYM8"/>
<name>A0A183FYM8_HELPZ</name>
<accession>A0A3P7Z6R4</accession>
<accession>A0A183FYM8</accession>
<evidence type="ECO:0000313" key="2">
    <source>
        <dbReference type="Proteomes" id="UP000050761"/>
    </source>
</evidence>
<gene>
    <name evidence="1" type="ORF">HPBE_LOCUS13764</name>
</gene>